<gene>
    <name evidence="2" type="ORF">ENQ76_08415</name>
</gene>
<dbReference type="CDD" id="cd02199">
    <property type="entry name" value="YjgF_YER057c_UK114_like_1"/>
    <property type="match status" value="1"/>
</dbReference>
<evidence type="ECO:0000259" key="1">
    <source>
        <dbReference type="Pfam" id="PF14588"/>
    </source>
</evidence>
<accession>A0A7C2P0C5</accession>
<dbReference type="InterPro" id="IPR013813">
    <property type="entry name" value="Endoribo_LPSP/chorism_mut-like"/>
</dbReference>
<dbReference type="AlphaFoldDB" id="A0A7C2P0C5"/>
<dbReference type="EMBL" id="DSOK01000244">
    <property type="protein sequence ID" value="HEN15474.1"/>
    <property type="molecule type" value="Genomic_DNA"/>
</dbReference>
<sequence>MSIVEDRLAQLQHPLPHPPTPVASYVPAVRVGHLVISSGQLPIVGKEVVFTGKVGRDVHEEDGQHAARLCMLNALAAIKAEIGNLDLITRVVRVEGYVQSADGFSKQPAVINGASDLLVQAFGERGKHSRIAVGVSELPLNAAVEIALWVEVSGV</sequence>
<comment type="caution">
    <text evidence="2">The sequence shown here is derived from an EMBL/GenBank/DDBJ whole genome shotgun (WGS) entry which is preliminary data.</text>
</comment>
<dbReference type="Pfam" id="PF14588">
    <property type="entry name" value="YjgF_endoribonc"/>
    <property type="match status" value="1"/>
</dbReference>
<feature type="domain" description="Endoribonuclease L-PSP/chorismate mutase-like" evidence="1">
    <location>
        <begin position="7"/>
        <end position="151"/>
    </location>
</feature>
<protein>
    <submittedName>
        <fullName evidence="2">RidA family protein</fullName>
    </submittedName>
</protein>
<dbReference type="InterPro" id="IPR035959">
    <property type="entry name" value="RutC-like_sf"/>
</dbReference>
<dbReference type="Gene3D" id="3.30.1330.40">
    <property type="entry name" value="RutC-like"/>
    <property type="match status" value="1"/>
</dbReference>
<dbReference type="PANTHER" id="PTHR43760:SF1">
    <property type="entry name" value="ENDORIBONUCLEASE L-PSP_CHORISMATE MUTASE-LIKE DOMAIN-CONTAINING PROTEIN"/>
    <property type="match status" value="1"/>
</dbReference>
<proteinExistence type="predicted"/>
<evidence type="ECO:0000313" key="2">
    <source>
        <dbReference type="EMBL" id="HEN15474.1"/>
    </source>
</evidence>
<organism evidence="2">
    <name type="scientific">Schlesneria paludicola</name>
    <dbReference type="NCBI Taxonomy" id="360056"/>
    <lineage>
        <taxon>Bacteria</taxon>
        <taxon>Pseudomonadati</taxon>
        <taxon>Planctomycetota</taxon>
        <taxon>Planctomycetia</taxon>
        <taxon>Planctomycetales</taxon>
        <taxon>Planctomycetaceae</taxon>
        <taxon>Schlesneria</taxon>
    </lineage>
</organism>
<dbReference type="PANTHER" id="PTHR43760">
    <property type="entry name" value="ENDORIBONUCLEASE-RELATED"/>
    <property type="match status" value="1"/>
</dbReference>
<name>A0A7C2P0C5_9PLAN</name>
<dbReference type="SUPFAM" id="SSF55298">
    <property type="entry name" value="YjgF-like"/>
    <property type="match status" value="1"/>
</dbReference>
<reference evidence="2" key="1">
    <citation type="journal article" date="2020" name="mSystems">
        <title>Genome- and Community-Level Interaction Insights into Carbon Utilization and Element Cycling Functions of Hydrothermarchaeota in Hydrothermal Sediment.</title>
        <authorList>
            <person name="Zhou Z."/>
            <person name="Liu Y."/>
            <person name="Xu W."/>
            <person name="Pan J."/>
            <person name="Luo Z.H."/>
            <person name="Li M."/>
        </authorList>
    </citation>
    <scope>NUCLEOTIDE SEQUENCE [LARGE SCALE GENOMIC DNA]</scope>
    <source>
        <strain evidence="2">SpSt-339</strain>
    </source>
</reference>